<gene>
    <name evidence="2" type="ORF">SAMN02745724_00263</name>
</gene>
<keyword evidence="2" id="KW-0808">Transferase</keyword>
<dbReference type="Pfam" id="PF13508">
    <property type="entry name" value="Acetyltransf_7"/>
    <property type="match status" value="1"/>
</dbReference>
<dbReference type="InterPro" id="IPR016181">
    <property type="entry name" value="Acyl_CoA_acyltransferase"/>
</dbReference>
<dbReference type="InterPro" id="IPR000182">
    <property type="entry name" value="GNAT_dom"/>
</dbReference>
<dbReference type="OrthoDB" id="8780005at2"/>
<evidence type="ECO:0000313" key="2">
    <source>
        <dbReference type="EMBL" id="SFB83132.1"/>
    </source>
</evidence>
<accession>A0A1I1E954</accession>
<proteinExistence type="predicted"/>
<organism evidence="2 3">
    <name type="scientific">Pseudoalteromonas denitrificans DSM 6059</name>
    <dbReference type="NCBI Taxonomy" id="1123010"/>
    <lineage>
        <taxon>Bacteria</taxon>
        <taxon>Pseudomonadati</taxon>
        <taxon>Pseudomonadota</taxon>
        <taxon>Gammaproteobacteria</taxon>
        <taxon>Alteromonadales</taxon>
        <taxon>Pseudoalteromonadaceae</taxon>
        <taxon>Pseudoalteromonas</taxon>
    </lineage>
</organism>
<protein>
    <submittedName>
        <fullName evidence="2">Acetyltransferase (GNAT) domain-containing protein</fullName>
    </submittedName>
</protein>
<dbReference type="EMBL" id="FOLO01000001">
    <property type="protein sequence ID" value="SFB83132.1"/>
    <property type="molecule type" value="Genomic_DNA"/>
</dbReference>
<evidence type="ECO:0000259" key="1">
    <source>
        <dbReference type="PROSITE" id="PS51186"/>
    </source>
</evidence>
<dbReference type="RefSeq" id="WP_091979058.1">
    <property type="nucleotide sequence ID" value="NZ_FOLO01000001.1"/>
</dbReference>
<keyword evidence="3" id="KW-1185">Reference proteome</keyword>
<dbReference type="CDD" id="cd04301">
    <property type="entry name" value="NAT_SF"/>
    <property type="match status" value="1"/>
</dbReference>
<dbReference type="Proteomes" id="UP000198862">
    <property type="component" value="Unassembled WGS sequence"/>
</dbReference>
<reference evidence="2 3" key="1">
    <citation type="submission" date="2016-10" db="EMBL/GenBank/DDBJ databases">
        <authorList>
            <person name="de Groot N.N."/>
        </authorList>
    </citation>
    <scope>NUCLEOTIDE SEQUENCE [LARGE SCALE GENOMIC DNA]</scope>
    <source>
        <strain evidence="2 3">DSM 6059</strain>
    </source>
</reference>
<dbReference type="Gene3D" id="3.40.630.30">
    <property type="match status" value="1"/>
</dbReference>
<dbReference type="STRING" id="1123010.SAMN02745724_00263"/>
<dbReference type="GO" id="GO:0016747">
    <property type="term" value="F:acyltransferase activity, transferring groups other than amino-acyl groups"/>
    <property type="evidence" value="ECO:0007669"/>
    <property type="project" value="InterPro"/>
</dbReference>
<dbReference type="AlphaFoldDB" id="A0A1I1E954"/>
<evidence type="ECO:0000313" key="3">
    <source>
        <dbReference type="Proteomes" id="UP000198862"/>
    </source>
</evidence>
<dbReference type="PROSITE" id="PS51186">
    <property type="entry name" value="GNAT"/>
    <property type="match status" value="1"/>
</dbReference>
<name>A0A1I1E954_9GAMM</name>
<dbReference type="SUPFAM" id="SSF55729">
    <property type="entry name" value="Acyl-CoA N-acyltransferases (Nat)"/>
    <property type="match status" value="1"/>
</dbReference>
<sequence length="142" mass="16700">MRYAQFEIELLVKIKTPLVNKFYDLNRVKGRANKQDDVWVVRNHSEIIAACRVQTIASHLFLSTLFVLPQMRNEGVARDLLLYLIEYYRNKSLLPIFTFAYSTLDSFYNSLGFNACQNLPIELKCMFESYQLQGRKIIPMYT</sequence>
<feature type="domain" description="N-acetyltransferase" evidence="1">
    <location>
        <begin position="1"/>
        <end position="128"/>
    </location>
</feature>